<organism evidence="3">
    <name type="scientific">marine sediment metagenome</name>
    <dbReference type="NCBI Taxonomy" id="412755"/>
    <lineage>
        <taxon>unclassified sequences</taxon>
        <taxon>metagenomes</taxon>
        <taxon>ecological metagenomes</taxon>
    </lineage>
</organism>
<evidence type="ECO:0000256" key="1">
    <source>
        <dbReference type="SAM" id="Coils"/>
    </source>
</evidence>
<proteinExistence type="predicted"/>
<keyword evidence="1" id="KW-0175">Coiled coil</keyword>
<accession>A0A0F9EKN0</accession>
<evidence type="ECO:0000313" key="3">
    <source>
        <dbReference type="EMBL" id="KKL74594.1"/>
    </source>
</evidence>
<name>A0A0F9EKN0_9ZZZZ</name>
<feature type="region of interest" description="Disordered" evidence="2">
    <location>
        <begin position="306"/>
        <end position="326"/>
    </location>
</feature>
<protein>
    <submittedName>
        <fullName evidence="3">Uncharacterized protein</fullName>
    </submittedName>
</protein>
<feature type="coiled-coil region" evidence="1">
    <location>
        <begin position="134"/>
        <end position="227"/>
    </location>
</feature>
<dbReference type="AlphaFoldDB" id="A0A0F9EKN0"/>
<sequence>SDEVIAAATEAVPKLEKAAQQLATGLERIDDRLEQTLLNIERRFSDRRITLQINLAKNIAAINRQAAESRLKTTLDFNIKEEREEQDHNLRMQRLEEDYLINLDDAVRNRDALAVLTLQRQHNLEKKRAKEDFNKGKHRRKEDFDNELSEIERQRQIKIALARAEFEERMALLAEEERLREERAREDAVKQRRLLEQQTADKMRILLAGLQAELNLTDEQLRQLYKLLDSYYGSDGWFVQLMRNYYDWVAQQGAIVLPEGQTQDTDTTGRTGGQQERSFQRGGSFIATSPQLIEVGESSPEMVSITPLSGATGRPRGEGAGGERGGTVEVNIGLDDGLVGEIVDQSMNEMANVVISINRGGRK</sequence>
<gene>
    <name evidence="3" type="ORF">LCGC14_2063350</name>
</gene>
<feature type="region of interest" description="Disordered" evidence="2">
    <location>
        <begin position="260"/>
        <end position="281"/>
    </location>
</feature>
<feature type="non-terminal residue" evidence="3">
    <location>
        <position position="1"/>
    </location>
</feature>
<evidence type="ECO:0000256" key="2">
    <source>
        <dbReference type="SAM" id="MobiDB-lite"/>
    </source>
</evidence>
<feature type="compositionally biased region" description="Low complexity" evidence="2">
    <location>
        <begin position="260"/>
        <end position="277"/>
    </location>
</feature>
<comment type="caution">
    <text evidence="3">The sequence shown here is derived from an EMBL/GenBank/DDBJ whole genome shotgun (WGS) entry which is preliminary data.</text>
</comment>
<reference evidence="3" key="1">
    <citation type="journal article" date="2015" name="Nature">
        <title>Complex archaea that bridge the gap between prokaryotes and eukaryotes.</title>
        <authorList>
            <person name="Spang A."/>
            <person name="Saw J.H."/>
            <person name="Jorgensen S.L."/>
            <person name="Zaremba-Niedzwiedzka K."/>
            <person name="Martijn J."/>
            <person name="Lind A.E."/>
            <person name="van Eijk R."/>
            <person name="Schleper C."/>
            <person name="Guy L."/>
            <person name="Ettema T.J."/>
        </authorList>
    </citation>
    <scope>NUCLEOTIDE SEQUENCE</scope>
</reference>
<dbReference type="EMBL" id="LAZR01024599">
    <property type="protein sequence ID" value="KKL74594.1"/>
    <property type="molecule type" value="Genomic_DNA"/>
</dbReference>